<keyword evidence="7 11" id="KW-1133">Transmembrane helix</keyword>
<reference evidence="14" key="1">
    <citation type="submission" date="2017-08" db="EMBL/GenBank/DDBJ databases">
        <title>A dynamic microbial community with high functional redundancy inhabits the cold, oxic subseafloor aquifer.</title>
        <authorList>
            <person name="Tully B.J."/>
            <person name="Wheat C.G."/>
            <person name="Glazer B.T."/>
            <person name="Huber J.A."/>
        </authorList>
    </citation>
    <scope>NUCLEOTIDE SEQUENCE [LARGE SCALE GENOMIC DNA]</scope>
</reference>
<dbReference type="Proteomes" id="UP000228987">
    <property type="component" value="Unassembled WGS sequence"/>
</dbReference>
<dbReference type="InterPro" id="IPR022346">
    <property type="entry name" value="T2SS_GspH"/>
</dbReference>
<evidence type="ECO:0000256" key="2">
    <source>
        <dbReference type="ARBA" id="ARBA00021549"/>
    </source>
</evidence>
<dbReference type="SUPFAM" id="SSF54523">
    <property type="entry name" value="Pili subunits"/>
    <property type="match status" value="1"/>
</dbReference>
<comment type="similarity">
    <text evidence="9">Belongs to the GSP H family.</text>
</comment>
<evidence type="ECO:0000256" key="9">
    <source>
        <dbReference type="ARBA" id="ARBA00025772"/>
    </source>
</evidence>
<proteinExistence type="inferred from homology"/>
<dbReference type="EMBL" id="NVWI01000002">
    <property type="protein sequence ID" value="PCJ42597.1"/>
    <property type="molecule type" value="Genomic_DNA"/>
</dbReference>
<dbReference type="NCBIfam" id="TIGR02532">
    <property type="entry name" value="IV_pilin_GFxxxE"/>
    <property type="match status" value="1"/>
</dbReference>
<dbReference type="GO" id="GO:0005886">
    <property type="term" value="C:plasma membrane"/>
    <property type="evidence" value="ECO:0007669"/>
    <property type="project" value="UniProtKB-SubCell"/>
</dbReference>
<keyword evidence="4" id="KW-0488">Methylation</keyword>
<dbReference type="GO" id="GO:0015627">
    <property type="term" value="C:type II protein secretion system complex"/>
    <property type="evidence" value="ECO:0007669"/>
    <property type="project" value="InterPro"/>
</dbReference>
<evidence type="ECO:0000256" key="7">
    <source>
        <dbReference type="ARBA" id="ARBA00022989"/>
    </source>
</evidence>
<dbReference type="Pfam" id="PF12019">
    <property type="entry name" value="GspH"/>
    <property type="match status" value="1"/>
</dbReference>
<evidence type="ECO:0000256" key="1">
    <source>
        <dbReference type="ARBA" id="ARBA00004377"/>
    </source>
</evidence>
<evidence type="ECO:0000256" key="4">
    <source>
        <dbReference type="ARBA" id="ARBA00022481"/>
    </source>
</evidence>
<keyword evidence="8 11" id="KW-0472">Membrane</keyword>
<dbReference type="AlphaFoldDB" id="A0A2A5CFE6"/>
<protein>
    <recommendedName>
        <fullName evidence="2">Type II secretion system protein H</fullName>
    </recommendedName>
    <alternativeName>
        <fullName evidence="10">General secretion pathway protein H</fullName>
    </alternativeName>
</protein>
<evidence type="ECO:0000256" key="11">
    <source>
        <dbReference type="SAM" id="Phobius"/>
    </source>
</evidence>
<evidence type="ECO:0000313" key="14">
    <source>
        <dbReference type="Proteomes" id="UP000228987"/>
    </source>
</evidence>
<gene>
    <name evidence="13" type="ORF">COA71_03550</name>
</gene>
<evidence type="ECO:0000256" key="3">
    <source>
        <dbReference type="ARBA" id="ARBA00022475"/>
    </source>
</evidence>
<dbReference type="Gene3D" id="3.55.40.10">
    <property type="entry name" value="minor pseudopilin epsh domain"/>
    <property type="match status" value="1"/>
</dbReference>
<sequence>MKCRFKSEIELGQRGYTMLELLMVIAIAGILVAVALPSLQDTISRNARDSIQLDVLTSLALARSQAVTLSTTASVCHSANQTSCSNSAGSDWNDGWLVFSDFDSDGVVDSADGDTLLQVHPPASGVVAIELLNRSNNTITNEVVQFDDDGFLNNSIGGAYFKFCDSANVAANTRAIWVSNTGRSSQSIDDGDGLHDDLAGNNLVCP</sequence>
<dbReference type="InterPro" id="IPR012902">
    <property type="entry name" value="N_methyl_site"/>
</dbReference>
<feature type="domain" description="General secretion pathway GspH" evidence="12">
    <location>
        <begin position="55"/>
        <end position="182"/>
    </location>
</feature>
<name>A0A2A5CFE6_9GAMM</name>
<organism evidence="13 14">
    <name type="scientific">SAR86 cluster bacterium</name>
    <dbReference type="NCBI Taxonomy" id="2030880"/>
    <lineage>
        <taxon>Bacteria</taxon>
        <taxon>Pseudomonadati</taxon>
        <taxon>Pseudomonadota</taxon>
        <taxon>Gammaproteobacteria</taxon>
        <taxon>SAR86 cluster</taxon>
    </lineage>
</organism>
<feature type="transmembrane region" description="Helical" evidence="11">
    <location>
        <begin position="21"/>
        <end position="39"/>
    </location>
</feature>
<evidence type="ECO:0000256" key="5">
    <source>
        <dbReference type="ARBA" id="ARBA00022519"/>
    </source>
</evidence>
<evidence type="ECO:0000256" key="10">
    <source>
        <dbReference type="ARBA" id="ARBA00030775"/>
    </source>
</evidence>
<accession>A0A2A5CFE6</accession>
<keyword evidence="3" id="KW-1003">Cell membrane</keyword>
<evidence type="ECO:0000259" key="12">
    <source>
        <dbReference type="Pfam" id="PF12019"/>
    </source>
</evidence>
<dbReference type="Pfam" id="PF07963">
    <property type="entry name" value="N_methyl"/>
    <property type="match status" value="1"/>
</dbReference>
<keyword evidence="6 11" id="KW-0812">Transmembrane</keyword>
<evidence type="ECO:0000256" key="8">
    <source>
        <dbReference type="ARBA" id="ARBA00023136"/>
    </source>
</evidence>
<evidence type="ECO:0000313" key="13">
    <source>
        <dbReference type="EMBL" id="PCJ42597.1"/>
    </source>
</evidence>
<comment type="caution">
    <text evidence="13">The sequence shown here is derived from an EMBL/GenBank/DDBJ whole genome shotgun (WGS) entry which is preliminary data.</text>
</comment>
<evidence type="ECO:0000256" key="6">
    <source>
        <dbReference type="ARBA" id="ARBA00022692"/>
    </source>
</evidence>
<dbReference type="GO" id="GO:0015628">
    <property type="term" value="P:protein secretion by the type II secretion system"/>
    <property type="evidence" value="ECO:0007669"/>
    <property type="project" value="InterPro"/>
</dbReference>
<dbReference type="InterPro" id="IPR045584">
    <property type="entry name" value="Pilin-like"/>
</dbReference>
<comment type="subcellular location">
    <subcellularLocation>
        <location evidence="1">Cell inner membrane</location>
        <topology evidence="1">Single-pass membrane protein</topology>
    </subcellularLocation>
</comment>
<keyword evidence="5" id="KW-0997">Cell inner membrane</keyword>